<evidence type="ECO:0000259" key="6">
    <source>
        <dbReference type="Pfam" id="PF08620"/>
    </source>
</evidence>
<feature type="region of interest" description="Disordered" evidence="5">
    <location>
        <begin position="257"/>
        <end position="288"/>
    </location>
</feature>
<feature type="domain" description="RPAP1/MINIYO-like TPR repeats" evidence="8">
    <location>
        <begin position="976"/>
        <end position="1186"/>
    </location>
</feature>
<dbReference type="SUPFAM" id="SSF48371">
    <property type="entry name" value="ARM repeat"/>
    <property type="match status" value="1"/>
</dbReference>
<evidence type="ECO:0000256" key="4">
    <source>
        <dbReference type="ARBA" id="ARBA00023242"/>
    </source>
</evidence>
<evidence type="ECO:0000256" key="2">
    <source>
        <dbReference type="ARBA" id="ARBA00009953"/>
    </source>
</evidence>
<evidence type="ECO:0000256" key="5">
    <source>
        <dbReference type="SAM" id="MobiDB-lite"/>
    </source>
</evidence>
<dbReference type="InterPro" id="IPR013930">
    <property type="entry name" value="RPAP1_N"/>
</dbReference>
<comment type="subcellular location">
    <subcellularLocation>
        <location evidence="1">Nucleus</location>
    </subcellularLocation>
</comment>
<protein>
    <submittedName>
        <fullName evidence="9">RNA polymerase II-associated protein 1</fullName>
    </submittedName>
</protein>
<dbReference type="Pfam" id="PF08621">
    <property type="entry name" value="RPAP1_N"/>
    <property type="match status" value="1"/>
</dbReference>
<dbReference type="Proteomes" id="UP000075809">
    <property type="component" value="Unassembled WGS sequence"/>
</dbReference>
<keyword evidence="10" id="KW-1185">Reference proteome</keyword>
<feature type="domain" description="RPAP1 C-terminal" evidence="6">
    <location>
        <begin position="359"/>
        <end position="425"/>
    </location>
</feature>
<dbReference type="Pfam" id="PF08620">
    <property type="entry name" value="RPAP1_C"/>
    <property type="match status" value="1"/>
</dbReference>
<dbReference type="Pfam" id="PF25766">
    <property type="entry name" value="TPR_RPAP1"/>
    <property type="match status" value="1"/>
</dbReference>
<keyword evidence="4" id="KW-0539">Nucleus</keyword>
<dbReference type="InterPro" id="IPR057989">
    <property type="entry name" value="TPR_RPAP1/MINIYO-like"/>
</dbReference>
<accession>A0A151XA83</accession>
<keyword evidence="3" id="KW-0804">Transcription</keyword>
<dbReference type="EMBL" id="KQ982351">
    <property type="protein sequence ID" value="KYQ57281.1"/>
    <property type="molecule type" value="Genomic_DNA"/>
</dbReference>
<comment type="similarity">
    <text evidence="2">Belongs to the RPAP1 family.</text>
</comment>
<evidence type="ECO:0000259" key="7">
    <source>
        <dbReference type="Pfam" id="PF08621"/>
    </source>
</evidence>
<evidence type="ECO:0000259" key="8">
    <source>
        <dbReference type="Pfam" id="PF25766"/>
    </source>
</evidence>
<proteinExistence type="inferred from homology"/>
<evidence type="ECO:0000313" key="9">
    <source>
        <dbReference type="EMBL" id="KYQ57281.1"/>
    </source>
</evidence>
<gene>
    <name evidence="9" type="ORF">ALC60_03803</name>
</gene>
<dbReference type="PANTHER" id="PTHR21483">
    <property type="entry name" value="RNA POLYMERASE II-ASSOCIATED PROTEIN 1"/>
    <property type="match status" value="1"/>
</dbReference>
<dbReference type="InterPro" id="IPR039913">
    <property type="entry name" value="RPAP1/Rba50"/>
</dbReference>
<dbReference type="AlphaFoldDB" id="A0A151XA83"/>
<evidence type="ECO:0000313" key="10">
    <source>
        <dbReference type="Proteomes" id="UP000075809"/>
    </source>
</evidence>
<evidence type="ECO:0000256" key="3">
    <source>
        <dbReference type="ARBA" id="ARBA00023163"/>
    </source>
</evidence>
<dbReference type="STRING" id="64791.A0A151XA83"/>
<reference evidence="9 10" key="1">
    <citation type="submission" date="2015-09" db="EMBL/GenBank/DDBJ databases">
        <title>Trachymyrmex zeteki WGS genome.</title>
        <authorList>
            <person name="Nygaard S."/>
            <person name="Hu H."/>
            <person name="Boomsma J."/>
            <person name="Zhang G."/>
        </authorList>
    </citation>
    <scope>NUCLEOTIDE SEQUENCE [LARGE SCALE GENOMIC DNA]</scope>
    <source>
        <strain evidence="9">Tzet28-1</strain>
        <tissue evidence="9">Whole body</tissue>
    </source>
</reference>
<dbReference type="InterPro" id="IPR013929">
    <property type="entry name" value="RPAP1_C"/>
</dbReference>
<sequence length="1215" mass="138241">MADEVVWKRPRANDDEEELLRQQEEFLKVKQPPSMKITNLRDSTSASGASIVRSRFSNLRLSEVKQDVSTSQSSGDMINPVMKDKIQETKGKLQDMVQNIPAVSSNIILGNIMERKFNIEKYEFNDNRVPAAVELPEVYGSDDTSLMNKSNSKQSLFSQKVLAEKLKSVRDNCLKIHTDESSHCDKEENIVTKYNLLQIYKENSLKLAQMSKAEILKEKRKLEETLDPKIIQFLRNKKNKSTENSVVLNKMSIDKKTKLSSNDNEEMDCENDITSTSSTKEDTEISSNKKIKLSSDNVDTKMDYKAGTLSIPESSKEIFEESKQKGWLHMNTPEPEKLKWMEDLPEKEKDEALPNKEYNARFDFNGLLLPYKNESLTVDKGLHHHGEEPERPGYSLQELLQLSRSSSQQQRCTALTTLANIMEKTRKGWYDKALHPAPLIALSQKNILLLLRFSLDDSSVAVVTAALQALRAFLVSEADEVCLDRLHGFEGYIEPTLTPQLEDKDTSSLKDHELAQLDAVAALLRSDFLLRIRYILSAMHPPPVGVKCALEILIRLARHSHITALNISSTPYLLDTIIQNFIPLSTDRLAMQNEISNVYGIPVVTAIKLCRILVTYGKRPTAQKLDNFKIIQAILTYISSEAGKDHINLSIESLRLWRMLLHYEVGLDSVMGAQLTLVSQLQLLLSNHDIQNTSELACEHAAALIAVASHEKTLKPNISTLLMKWSTQFSSVSNPTWGVMKLIAESLSAIDEISAFKTTWLSNQHVFLTLRSNSNLLSNYNAATDREPSCLSNLDVLTENGELQPIVSVNSYIPFLATIFNTLYNNSRVTEIRLILEHSSFRKYIEDLEKTEWSLERSWFSRMELYLLTTVVRAVSLLGDTINNQTAQIVWKITIKLISTLPADVTDHVRKLLQIALSNEKVNLEVITNELAKLDLTSTVDQVKTGLRSDATSLYERYITPNGDWNQAAMPRDWLFLPLVHIYTKSKNDIRLQSEDKDNVLTVLSLALVLPDLMEKLSPTLRFSRLILVYLCDTIYLNSDVAILLLNVLSNLLRRYYARLNFRTELPGLSSFTDLFTALCEHFYSSSYGDDGFAMILLVPVAQRHDPHYRKLLWSEHAAALRYLKLSPEKLVLPLKEYLYPEEEDTSLIESYITTLVRGVVKETWCPIPFTIAVHHSAMYLKRTNRLAVQMRTQVEKLRNRNIADALLHYVPPRL</sequence>
<dbReference type="PANTHER" id="PTHR21483:SF18">
    <property type="entry name" value="RNA POLYMERASE II-ASSOCIATED PROTEIN 1"/>
    <property type="match status" value="1"/>
</dbReference>
<dbReference type="InterPro" id="IPR016024">
    <property type="entry name" value="ARM-type_fold"/>
</dbReference>
<dbReference type="Gene3D" id="1.25.10.10">
    <property type="entry name" value="Leucine-rich Repeat Variant"/>
    <property type="match status" value="1"/>
</dbReference>
<dbReference type="GO" id="GO:0006366">
    <property type="term" value="P:transcription by RNA polymerase II"/>
    <property type="evidence" value="ECO:0007669"/>
    <property type="project" value="InterPro"/>
</dbReference>
<feature type="domain" description="RPAP1 N-terminal" evidence="7">
    <location>
        <begin position="198"/>
        <end position="240"/>
    </location>
</feature>
<dbReference type="InterPro" id="IPR011989">
    <property type="entry name" value="ARM-like"/>
</dbReference>
<name>A0A151XA83_9HYME</name>
<evidence type="ECO:0000256" key="1">
    <source>
        <dbReference type="ARBA" id="ARBA00004123"/>
    </source>
</evidence>
<organism evidence="9 10">
    <name type="scientific">Mycetomoellerius zeteki</name>
    <dbReference type="NCBI Taxonomy" id="64791"/>
    <lineage>
        <taxon>Eukaryota</taxon>
        <taxon>Metazoa</taxon>
        <taxon>Ecdysozoa</taxon>
        <taxon>Arthropoda</taxon>
        <taxon>Hexapoda</taxon>
        <taxon>Insecta</taxon>
        <taxon>Pterygota</taxon>
        <taxon>Neoptera</taxon>
        <taxon>Endopterygota</taxon>
        <taxon>Hymenoptera</taxon>
        <taxon>Apocrita</taxon>
        <taxon>Aculeata</taxon>
        <taxon>Formicoidea</taxon>
        <taxon>Formicidae</taxon>
        <taxon>Myrmicinae</taxon>
        <taxon>Mycetomoellerius</taxon>
    </lineage>
</organism>